<dbReference type="EMBL" id="UXUI01009321">
    <property type="protein sequence ID" value="VDD93470.1"/>
    <property type="molecule type" value="Genomic_DNA"/>
</dbReference>
<dbReference type="OrthoDB" id="128536at2759"/>
<reference evidence="3" key="1">
    <citation type="submission" date="2017-02" db="UniProtKB">
        <authorList>
            <consortium name="WormBaseParasite"/>
        </authorList>
    </citation>
    <scope>IDENTIFICATION</scope>
</reference>
<proteinExistence type="predicted"/>
<sequence>MLDDVPYSDCALNSPSQAIYDLQTGQNSVPLDEVPAKSELNAVNKEQMSSLYSHICFQLHSVVKVLSDLSQDVAKANEDTSEILNELQKKVQPFLEHLDEEMTTLEKITRSSLDNSKINEKRVESLLTFHKLQLEMRRVLQETSGSIYEDIERTLTLRHRGCCGVNLKKATVEALRQIKLQMESAEKFIRQQKAGGNNC</sequence>
<evidence type="ECO:0000313" key="2">
    <source>
        <dbReference type="Proteomes" id="UP000274131"/>
    </source>
</evidence>
<evidence type="ECO:0000313" key="3">
    <source>
        <dbReference type="WBParaSite" id="EVEC_0000873701-mRNA-1"/>
    </source>
</evidence>
<dbReference type="STRING" id="51028.A0A0N4VDP5"/>
<gene>
    <name evidence="1" type="ORF">EVEC_LOCUS8221</name>
</gene>
<organism evidence="3">
    <name type="scientific">Enterobius vermicularis</name>
    <name type="common">Human pinworm</name>
    <dbReference type="NCBI Taxonomy" id="51028"/>
    <lineage>
        <taxon>Eukaryota</taxon>
        <taxon>Metazoa</taxon>
        <taxon>Ecdysozoa</taxon>
        <taxon>Nematoda</taxon>
        <taxon>Chromadorea</taxon>
        <taxon>Rhabditida</taxon>
        <taxon>Spirurina</taxon>
        <taxon>Oxyuridomorpha</taxon>
        <taxon>Oxyuroidea</taxon>
        <taxon>Oxyuridae</taxon>
        <taxon>Enterobius</taxon>
    </lineage>
</organism>
<protein>
    <submittedName>
        <fullName evidence="3">Biogenesis of lysosome-related organelles complex 1 subunit 7</fullName>
    </submittedName>
</protein>
<evidence type="ECO:0000313" key="1">
    <source>
        <dbReference type="EMBL" id="VDD93470.1"/>
    </source>
</evidence>
<name>A0A0N4VDP5_ENTVE</name>
<accession>A0A0N4VDP5</accession>
<dbReference type="AlphaFoldDB" id="A0A0N4VDP5"/>
<dbReference type="WBParaSite" id="EVEC_0000873701-mRNA-1">
    <property type="protein sequence ID" value="EVEC_0000873701-mRNA-1"/>
    <property type="gene ID" value="EVEC_0000873701"/>
</dbReference>
<dbReference type="Proteomes" id="UP000274131">
    <property type="component" value="Unassembled WGS sequence"/>
</dbReference>
<reference evidence="1 2" key="2">
    <citation type="submission" date="2018-10" db="EMBL/GenBank/DDBJ databases">
        <authorList>
            <consortium name="Pathogen Informatics"/>
        </authorList>
    </citation>
    <scope>NUCLEOTIDE SEQUENCE [LARGE SCALE GENOMIC DNA]</scope>
</reference>
<keyword evidence="2" id="KW-1185">Reference proteome</keyword>